<evidence type="ECO:0000313" key="1">
    <source>
        <dbReference type="EMBL" id="GAH83603.1"/>
    </source>
</evidence>
<dbReference type="EMBL" id="BARU01042322">
    <property type="protein sequence ID" value="GAH83603.1"/>
    <property type="molecule type" value="Genomic_DNA"/>
</dbReference>
<dbReference type="AlphaFoldDB" id="X1KNL4"/>
<reference evidence="1" key="1">
    <citation type="journal article" date="2014" name="Front. Microbiol.">
        <title>High frequency of phylogenetically diverse reductive dehalogenase-homologous genes in deep subseafloor sedimentary metagenomes.</title>
        <authorList>
            <person name="Kawai M."/>
            <person name="Futagami T."/>
            <person name="Toyoda A."/>
            <person name="Takaki Y."/>
            <person name="Nishi S."/>
            <person name="Hori S."/>
            <person name="Arai W."/>
            <person name="Tsubouchi T."/>
            <person name="Morono Y."/>
            <person name="Uchiyama I."/>
            <person name="Ito T."/>
            <person name="Fujiyama A."/>
            <person name="Inagaki F."/>
            <person name="Takami H."/>
        </authorList>
    </citation>
    <scope>NUCLEOTIDE SEQUENCE</scope>
    <source>
        <strain evidence="1">Expedition CK06-06</strain>
    </source>
</reference>
<comment type="caution">
    <text evidence="1">The sequence shown here is derived from an EMBL/GenBank/DDBJ whole genome shotgun (WGS) entry which is preliminary data.</text>
</comment>
<protein>
    <submittedName>
        <fullName evidence="1">Uncharacterized protein</fullName>
    </submittedName>
</protein>
<organism evidence="1">
    <name type="scientific">marine sediment metagenome</name>
    <dbReference type="NCBI Taxonomy" id="412755"/>
    <lineage>
        <taxon>unclassified sequences</taxon>
        <taxon>metagenomes</taxon>
        <taxon>ecological metagenomes</taxon>
    </lineage>
</organism>
<name>X1KNL4_9ZZZZ</name>
<sequence length="90" mass="10559">MQGARTAEKISEEAKISEDQKQVYLYWKNCIDRSEKAQPKDEWKAAKDRLECKGANEEEKKPYVNGFRLHYETLKSFLDQTVAEFKITPT</sequence>
<feature type="non-terminal residue" evidence="1">
    <location>
        <position position="90"/>
    </location>
</feature>
<proteinExistence type="predicted"/>
<gene>
    <name evidence="1" type="ORF">S03H2_65053</name>
</gene>
<accession>X1KNL4</accession>